<protein>
    <submittedName>
        <fullName evidence="1">Uncharacterized protein</fullName>
    </submittedName>
</protein>
<dbReference type="EMBL" id="VSRR010000195">
    <property type="protein sequence ID" value="MPC12057.1"/>
    <property type="molecule type" value="Genomic_DNA"/>
</dbReference>
<name>A0A5B7CQF7_PORTR</name>
<gene>
    <name evidence="1" type="ORF">E2C01_004735</name>
</gene>
<organism evidence="1 2">
    <name type="scientific">Portunus trituberculatus</name>
    <name type="common">Swimming crab</name>
    <name type="synonym">Neptunus trituberculatus</name>
    <dbReference type="NCBI Taxonomy" id="210409"/>
    <lineage>
        <taxon>Eukaryota</taxon>
        <taxon>Metazoa</taxon>
        <taxon>Ecdysozoa</taxon>
        <taxon>Arthropoda</taxon>
        <taxon>Crustacea</taxon>
        <taxon>Multicrustacea</taxon>
        <taxon>Malacostraca</taxon>
        <taxon>Eumalacostraca</taxon>
        <taxon>Eucarida</taxon>
        <taxon>Decapoda</taxon>
        <taxon>Pleocyemata</taxon>
        <taxon>Brachyura</taxon>
        <taxon>Eubrachyura</taxon>
        <taxon>Portunoidea</taxon>
        <taxon>Portunidae</taxon>
        <taxon>Portuninae</taxon>
        <taxon>Portunus</taxon>
    </lineage>
</organism>
<sequence length="63" mass="7209">MHTPQVRSDGRNLTPLHARKKGGEVLYPGFCKLLTDLVHHGCEGRRRLQKTVFPTDRFPIPTE</sequence>
<reference evidence="1 2" key="1">
    <citation type="submission" date="2019-05" db="EMBL/GenBank/DDBJ databases">
        <title>Another draft genome of Portunus trituberculatus and its Hox gene families provides insights of decapod evolution.</title>
        <authorList>
            <person name="Jeong J.-H."/>
            <person name="Song I."/>
            <person name="Kim S."/>
            <person name="Choi T."/>
            <person name="Kim D."/>
            <person name="Ryu S."/>
            <person name="Kim W."/>
        </authorList>
    </citation>
    <scope>NUCLEOTIDE SEQUENCE [LARGE SCALE GENOMIC DNA]</scope>
    <source>
        <tissue evidence="1">Muscle</tissue>
    </source>
</reference>
<proteinExistence type="predicted"/>
<dbReference type="Proteomes" id="UP000324222">
    <property type="component" value="Unassembled WGS sequence"/>
</dbReference>
<comment type="caution">
    <text evidence="1">The sequence shown here is derived from an EMBL/GenBank/DDBJ whole genome shotgun (WGS) entry which is preliminary data.</text>
</comment>
<evidence type="ECO:0000313" key="2">
    <source>
        <dbReference type="Proteomes" id="UP000324222"/>
    </source>
</evidence>
<dbReference type="AlphaFoldDB" id="A0A5B7CQF7"/>
<accession>A0A5B7CQF7</accession>
<keyword evidence="2" id="KW-1185">Reference proteome</keyword>
<evidence type="ECO:0000313" key="1">
    <source>
        <dbReference type="EMBL" id="MPC12057.1"/>
    </source>
</evidence>